<dbReference type="Proteomes" id="UP000005361">
    <property type="component" value="Chromosome"/>
</dbReference>
<dbReference type="HOGENOM" id="CLU_2713801_0_0_9"/>
<gene>
    <name evidence="1" type="ORF">JBW_04049</name>
</gene>
<dbReference type="STRING" id="1192197.JBW_04049"/>
<reference evidence="1 2" key="1">
    <citation type="journal article" date="2015" name="Genome Announc.">
        <title>Complete Genome Sequence of Pelosinus fermentans JBW45, a Member of a Remarkably Competitive Group of Negativicutes in the Firmicutes Phylum.</title>
        <authorList>
            <person name="De Leon K.B."/>
            <person name="Utturkar S.M."/>
            <person name="Camilleri L.B."/>
            <person name="Elias D.A."/>
            <person name="Arkin A.P."/>
            <person name="Fields M.W."/>
            <person name="Brown S.D."/>
            <person name="Wall J.D."/>
        </authorList>
    </citation>
    <scope>NUCLEOTIDE SEQUENCE [LARGE SCALE GENOMIC DNA]</scope>
    <source>
        <strain evidence="1 2">JBW45</strain>
    </source>
</reference>
<reference evidence="2" key="2">
    <citation type="submission" date="2015-02" db="EMBL/GenBank/DDBJ databases">
        <title>Complete Genome Sequence of Pelosinus fermentans JBW45.</title>
        <authorList>
            <person name="De Leon K.B."/>
            <person name="Utturkar S.M."/>
            <person name="Camilleri L.B."/>
            <person name="Arkin A.P."/>
            <person name="Fields M.W."/>
            <person name="Brown S.D."/>
            <person name="Wall J.D."/>
        </authorList>
    </citation>
    <scope>NUCLEOTIDE SEQUENCE [LARGE SCALE GENOMIC DNA]</scope>
    <source>
        <strain evidence="2">JBW45</strain>
    </source>
</reference>
<accession>I8U0X4</accession>
<proteinExistence type="predicted"/>
<sequence length="71" mass="8391">MQENQFSLTAIMCAYLRAYHAKYDEPKIFDDFLADQIIPDENRLLIEEGLTKHLQLKAPESPHHFPIKRLH</sequence>
<name>I8U0X4_9FIRM</name>
<dbReference type="RefSeq" id="WP_007953252.1">
    <property type="nucleotide sequence ID" value="NZ_CP010978.1"/>
</dbReference>
<protein>
    <submittedName>
        <fullName evidence="1">Uncharacterized protein</fullName>
    </submittedName>
</protein>
<dbReference type="EMBL" id="CP010978">
    <property type="protein sequence ID" value="AJQ29384.1"/>
    <property type="molecule type" value="Genomic_DNA"/>
</dbReference>
<dbReference type="KEGG" id="pft:JBW_04049"/>
<dbReference type="InterPro" id="IPR029063">
    <property type="entry name" value="SAM-dependent_MTases_sf"/>
</dbReference>
<dbReference type="AlphaFoldDB" id="I8U0X4"/>
<evidence type="ECO:0000313" key="1">
    <source>
        <dbReference type="EMBL" id="AJQ29384.1"/>
    </source>
</evidence>
<evidence type="ECO:0000313" key="2">
    <source>
        <dbReference type="Proteomes" id="UP000005361"/>
    </source>
</evidence>
<organism evidence="1 2">
    <name type="scientific">Pelosinus fermentans JBW45</name>
    <dbReference type="NCBI Taxonomy" id="1192197"/>
    <lineage>
        <taxon>Bacteria</taxon>
        <taxon>Bacillati</taxon>
        <taxon>Bacillota</taxon>
        <taxon>Negativicutes</taxon>
        <taxon>Selenomonadales</taxon>
        <taxon>Sporomusaceae</taxon>
        <taxon>Pelosinus</taxon>
    </lineage>
</organism>
<dbReference type="Gene3D" id="3.40.50.150">
    <property type="entry name" value="Vaccinia Virus protein VP39"/>
    <property type="match status" value="1"/>
</dbReference>